<dbReference type="Proteomes" id="UP000320244">
    <property type="component" value="Unassembled WGS sequence"/>
</dbReference>
<name>A0A563DPI1_9MICO</name>
<evidence type="ECO:0000313" key="3">
    <source>
        <dbReference type="Proteomes" id="UP000320244"/>
    </source>
</evidence>
<comment type="caution">
    <text evidence="2">The sequence shown here is derived from an EMBL/GenBank/DDBJ whole genome shotgun (WGS) entry which is preliminary data.</text>
</comment>
<reference evidence="2 3" key="1">
    <citation type="submission" date="2019-05" db="EMBL/GenBank/DDBJ databases">
        <authorList>
            <person name="Lee S.D."/>
        </authorList>
    </citation>
    <scope>NUCLEOTIDE SEQUENCE [LARGE SCALE GENOMIC DNA]</scope>
    <source>
        <strain evidence="2 3">C5-26</strain>
    </source>
</reference>
<keyword evidence="3" id="KW-1185">Reference proteome</keyword>
<protein>
    <recommendedName>
        <fullName evidence="4">Core-binding (CB) domain-containing protein</fullName>
    </recommendedName>
</protein>
<proteinExistence type="predicted"/>
<evidence type="ECO:0000313" key="2">
    <source>
        <dbReference type="EMBL" id="TWP32076.1"/>
    </source>
</evidence>
<reference evidence="2 3" key="2">
    <citation type="submission" date="2019-08" db="EMBL/GenBank/DDBJ databases">
        <title>Jejuicoccus antrihumi gen. nov., sp. nov., a new member of the family Dermacoccaceae isolated from a cave.</title>
        <authorList>
            <person name="Schumann P."/>
            <person name="Kim I.S."/>
        </authorList>
    </citation>
    <scope>NUCLEOTIDE SEQUENCE [LARGE SCALE GENOMIC DNA]</scope>
    <source>
        <strain evidence="2 3">C5-26</strain>
    </source>
</reference>
<dbReference type="EMBL" id="VCQV01000093">
    <property type="protein sequence ID" value="TWP32076.1"/>
    <property type="molecule type" value="Genomic_DNA"/>
</dbReference>
<dbReference type="RefSeq" id="WP_146321489.1">
    <property type="nucleotide sequence ID" value="NZ_VCQV01000093.1"/>
</dbReference>
<gene>
    <name evidence="2" type="ORF">FGL98_24715</name>
</gene>
<sequence length="471" mass="51201">MNQHVRCRLCQITLRLSPANQGIGTGTDRSRGGWVQLFFGDMEYRGRAATLASAPGAGHAKSPAGTVVQPVLFEMFPHPTRAAADADAWHHTPAGRRLDTQLTSFAQSHGWSAPTTRLTSRALALMATVGGLSADPPLITADLAAQLRRMHLPITRLEQFLTEATGTPPHREPARATRPGDGPLDGLPAPIRREVDLWLDELAGNARRSRPHADTTIASYLRAALPAIRSWADHYSSLREVTRADVIDQATPLTGSARTLTLVALRSLFKVLKARRVVFTNPARGVHPGSMPRCPALGLDARTRSRLLDGTPRTDHRLVLLLAGIHALTRADIAALLVDDLDPARRRLHAHGRTIHLDALTRHHLDAWLAERRTRWPATANPHLILTGRSAYGTRPVSTCYFRGLPVPTSRLRADRILGAAQDSDGDPIALSRMFHLDPSTATRYCAQLSAIEDEQSQQNSGSTTGTTGSA</sequence>
<dbReference type="SUPFAM" id="SSF56349">
    <property type="entry name" value="DNA breaking-rejoining enzymes"/>
    <property type="match status" value="1"/>
</dbReference>
<organism evidence="2 3">
    <name type="scientific">Leekyejoonella antrihumi</name>
    <dbReference type="NCBI Taxonomy" id="1660198"/>
    <lineage>
        <taxon>Bacteria</taxon>
        <taxon>Bacillati</taxon>
        <taxon>Actinomycetota</taxon>
        <taxon>Actinomycetes</taxon>
        <taxon>Micrococcales</taxon>
        <taxon>Dermacoccaceae</taxon>
        <taxon>Leekyejoonella</taxon>
    </lineage>
</organism>
<evidence type="ECO:0000256" key="1">
    <source>
        <dbReference type="SAM" id="MobiDB-lite"/>
    </source>
</evidence>
<dbReference type="GO" id="GO:0003677">
    <property type="term" value="F:DNA binding"/>
    <property type="evidence" value="ECO:0007669"/>
    <property type="project" value="InterPro"/>
</dbReference>
<evidence type="ECO:0008006" key="4">
    <source>
        <dbReference type="Google" id="ProtNLM"/>
    </source>
</evidence>
<dbReference type="InterPro" id="IPR011010">
    <property type="entry name" value="DNA_brk_join_enz"/>
</dbReference>
<dbReference type="AlphaFoldDB" id="A0A563DPI1"/>
<dbReference type="OrthoDB" id="3216692at2"/>
<feature type="region of interest" description="Disordered" evidence="1">
    <location>
        <begin position="164"/>
        <end position="187"/>
    </location>
</feature>
<accession>A0A563DPI1</accession>